<dbReference type="AlphaFoldDB" id="A0A402CVR8"/>
<dbReference type="InterPro" id="IPR027291">
    <property type="entry name" value="Glyco_hydro_38_N_sf"/>
</dbReference>
<gene>
    <name evidence="1" type="ORF">CCAX7_25550</name>
</gene>
<organism evidence="1 2">
    <name type="scientific">Capsulimonas corticalis</name>
    <dbReference type="NCBI Taxonomy" id="2219043"/>
    <lineage>
        <taxon>Bacteria</taxon>
        <taxon>Bacillati</taxon>
        <taxon>Armatimonadota</taxon>
        <taxon>Armatimonadia</taxon>
        <taxon>Capsulimonadales</taxon>
        <taxon>Capsulimonadaceae</taxon>
        <taxon>Capsulimonas</taxon>
    </lineage>
</organism>
<dbReference type="RefSeq" id="WP_165864200.1">
    <property type="nucleotide sequence ID" value="NZ_AP025739.1"/>
</dbReference>
<sequence>MSSPPWTIFVVQHSHIDLGFTDRQEVITRFHRQFIDQALTLTLSERNAARPAETRFKFTCEGFWAVEQFLAGCGEEKRRRFVKSAQNGAIELTAFYLHLTELLDLGHLRDTLAPAKEFARANDVPLTAAMSCDINGLSWGMADALAENGVRFLSSNINQHHGGYPNGGPLNAFHWEGPAGGRVLVWNGLPYHKANLFGLMGGCNPVGAAGVPGAANMAADDRYVAVTDIGFAERLLPPVLAGLEANGYPYRFLPLMGSGLYTDNSPPTDDYCDLIESWNARHGGEIKIVTATLVEFFAHLEIAAGELPVFRGDWPDWWSDGVASAPVDTLLFRNAQRVKRLAERLDPERRVMTLETSAQIGRKLTLAAEHTFGYSDTSNPKLLSHQVFRRKSKLAVDADEAACSALDDVLRMRGEGEFTSHRPYTYLVINAAGEPCHGLAALAIDSWETRIFEKPFSVVDASGHVYPHQIVPDSRGWQIYLSIALAADEERALTLLPGRANGCSEPHAAPRDFYENAFLRACWSGDAGLTSLVDRESGVELLDVSKGRALGAPVYQLFPGGSRWDAGGFNMAPRRIPRSVIHEGVCRSCAVTADGPVFTTVTAEYSVAGTQSYQTEFRFAHALRRIDVTVRAKKTAEYDPEGLYVAFPFAVSGGVWSLDKPGGWVRPGVDQIPGTCCDYYLVQDGAACVGDPVGLAWTTLDAPLVHIGDTRLWQFQTSLAPEGALYSWLTNNKWECNFPIDCGGNFEFRYAIEAGAHLAQVSSAAARLRANANSFTVIRTGAQTKL</sequence>
<reference evidence="1 2" key="1">
    <citation type="journal article" date="2019" name="Int. J. Syst. Evol. Microbiol.">
        <title>Capsulimonas corticalis gen. nov., sp. nov., an aerobic capsulated bacterium, of a novel bacterial order, Capsulimonadales ord. nov., of the class Armatimonadia of the phylum Armatimonadetes.</title>
        <authorList>
            <person name="Li J."/>
            <person name="Kudo C."/>
            <person name="Tonouchi A."/>
        </authorList>
    </citation>
    <scope>NUCLEOTIDE SEQUENCE [LARGE SCALE GENOMIC DNA]</scope>
    <source>
        <strain evidence="1 2">AX-7</strain>
    </source>
</reference>
<dbReference type="InterPro" id="IPR000602">
    <property type="entry name" value="Glyco_hydro_38_N"/>
</dbReference>
<dbReference type="SUPFAM" id="SSF74650">
    <property type="entry name" value="Galactose mutarotase-like"/>
    <property type="match status" value="1"/>
</dbReference>
<protein>
    <submittedName>
        <fullName evidence="1">Uncharacterized protein</fullName>
    </submittedName>
</protein>
<dbReference type="GO" id="GO:0004559">
    <property type="term" value="F:alpha-mannosidase activity"/>
    <property type="evidence" value="ECO:0007669"/>
    <property type="project" value="InterPro"/>
</dbReference>
<dbReference type="Gene3D" id="3.20.110.10">
    <property type="entry name" value="Glycoside hydrolase 38, N terminal domain"/>
    <property type="match status" value="1"/>
</dbReference>
<accession>A0A402CVR8</accession>
<name>A0A402CVR8_9BACT</name>
<dbReference type="InterPro" id="IPR011330">
    <property type="entry name" value="Glyco_hydro/deAcase_b/a-brl"/>
</dbReference>
<dbReference type="InterPro" id="IPR011013">
    <property type="entry name" value="Gal_mutarotase_sf_dom"/>
</dbReference>
<dbReference type="SUPFAM" id="SSF88713">
    <property type="entry name" value="Glycoside hydrolase/deacetylase"/>
    <property type="match status" value="1"/>
</dbReference>
<keyword evidence="2" id="KW-1185">Reference proteome</keyword>
<dbReference type="KEGG" id="ccot:CCAX7_25550"/>
<proteinExistence type="predicted"/>
<dbReference type="EMBL" id="AP025739">
    <property type="protein sequence ID" value="BDI30504.1"/>
    <property type="molecule type" value="Genomic_DNA"/>
</dbReference>
<evidence type="ECO:0000313" key="1">
    <source>
        <dbReference type="EMBL" id="BDI30504.1"/>
    </source>
</evidence>
<dbReference type="CDD" id="cd10791">
    <property type="entry name" value="GH38N_AMII_like_1"/>
    <property type="match status" value="1"/>
</dbReference>
<dbReference type="Pfam" id="PF01074">
    <property type="entry name" value="Glyco_hydro_38N"/>
    <property type="match status" value="1"/>
</dbReference>
<dbReference type="GO" id="GO:0006013">
    <property type="term" value="P:mannose metabolic process"/>
    <property type="evidence" value="ECO:0007669"/>
    <property type="project" value="InterPro"/>
</dbReference>
<dbReference type="GO" id="GO:0030246">
    <property type="term" value="F:carbohydrate binding"/>
    <property type="evidence" value="ECO:0007669"/>
    <property type="project" value="InterPro"/>
</dbReference>
<evidence type="ECO:0000313" key="2">
    <source>
        <dbReference type="Proteomes" id="UP000287394"/>
    </source>
</evidence>
<dbReference type="Proteomes" id="UP000287394">
    <property type="component" value="Chromosome"/>
</dbReference>